<dbReference type="EMBL" id="RYFC01000001">
    <property type="protein sequence ID" value="RTZ49354.1"/>
    <property type="molecule type" value="Genomic_DNA"/>
</dbReference>
<proteinExistence type="predicted"/>
<reference evidence="1 2" key="1">
    <citation type="submission" date="2018-12" db="EMBL/GenBank/DDBJ databases">
        <title>Draft Genome Sequence of Chryseobacterium arthrosphaerae strain ED882-96 Isolated from the Blood of a Patient with Liver Cirrhosis in Taiwan.</title>
        <authorList>
            <person name="Lin J.-N."/>
            <person name="Lai C.-H."/>
            <person name="Yang C.-H."/>
            <person name="Huang Y.-H."/>
        </authorList>
    </citation>
    <scope>NUCLEOTIDE SEQUENCE [LARGE SCALE GENOMIC DNA]</scope>
    <source>
        <strain evidence="1 2">ED882-96</strain>
    </source>
</reference>
<name>A0A432DYA9_9FLAO</name>
<evidence type="ECO:0000313" key="2">
    <source>
        <dbReference type="Proteomes" id="UP000276953"/>
    </source>
</evidence>
<comment type="caution">
    <text evidence="1">The sequence shown here is derived from an EMBL/GenBank/DDBJ whole genome shotgun (WGS) entry which is preliminary data.</text>
</comment>
<dbReference type="AlphaFoldDB" id="A0A432DYA9"/>
<accession>A0A432DYA9</accession>
<gene>
    <name evidence="1" type="ORF">EJ377_01465</name>
</gene>
<dbReference type="Proteomes" id="UP000276953">
    <property type="component" value="Unassembled WGS sequence"/>
</dbReference>
<protein>
    <submittedName>
        <fullName evidence="1">Uncharacterized protein</fullName>
    </submittedName>
</protein>
<organism evidence="1 2">
    <name type="scientific">Chryseobacterium arthrosphaerae</name>
    <dbReference type="NCBI Taxonomy" id="651561"/>
    <lineage>
        <taxon>Bacteria</taxon>
        <taxon>Pseudomonadati</taxon>
        <taxon>Bacteroidota</taxon>
        <taxon>Flavobacteriia</taxon>
        <taxon>Flavobacteriales</taxon>
        <taxon>Weeksellaceae</taxon>
        <taxon>Chryseobacterium group</taxon>
        <taxon>Chryseobacterium</taxon>
    </lineage>
</organism>
<sequence>MKIYLQSGAFQKKHCKKYKFHKDDLGLTLYYIKFNLVNETPKLAALNIGMRDLNPSIQE</sequence>
<evidence type="ECO:0000313" key="1">
    <source>
        <dbReference type="EMBL" id="RTZ49354.1"/>
    </source>
</evidence>